<keyword evidence="2" id="KW-1133">Transmembrane helix</keyword>
<dbReference type="EMBL" id="CP060131">
    <property type="protein sequence ID" value="QNG50844.1"/>
    <property type="molecule type" value="Genomic_DNA"/>
</dbReference>
<dbReference type="KEGG" id="ppel:H6H00_21950"/>
<feature type="transmembrane region" description="Helical" evidence="2">
    <location>
        <begin position="58"/>
        <end position="76"/>
    </location>
</feature>
<name>A0A7G7MDI3_9PSEU</name>
<feature type="transmembrane region" description="Helical" evidence="2">
    <location>
        <begin position="83"/>
        <end position="103"/>
    </location>
</feature>
<gene>
    <name evidence="3" type="ORF">H6H00_21950</name>
</gene>
<feature type="transmembrane region" description="Helical" evidence="2">
    <location>
        <begin position="115"/>
        <end position="134"/>
    </location>
</feature>
<dbReference type="AlphaFoldDB" id="A0A7G7MDI3"/>
<keyword evidence="2" id="KW-0472">Membrane</keyword>
<dbReference type="Proteomes" id="UP000515728">
    <property type="component" value="Chromosome"/>
</dbReference>
<feature type="region of interest" description="Disordered" evidence="1">
    <location>
        <begin position="145"/>
        <end position="164"/>
    </location>
</feature>
<evidence type="ECO:0000256" key="1">
    <source>
        <dbReference type="SAM" id="MobiDB-lite"/>
    </source>
</evidence>
<protein>
    <submittedName>
        <fullName evidence="3">DUF4383 domain-containing protein</fullName>
    </submittedName>
</protein>
<keyword evidence="2" id="KW-0812">Transmembrane</keyword>
<sequence>MNNSRRDPEPGTRLGLVHRIGAVVFAAGLVVFGVLGLVNQLEPFTTSGTPVLGLSSNGLLSVISLVTAALLVAAAVRGGRMASTVTFGIGVAFLLSGVANVLVLDTPFNVLAFRMSNVIFSLLAGGLLMVLGAYGRFTGRLPDDSPYRQAGESGAADGDDGAGAPLPTIYPHADDAVAVRDLADAERAVAQHSATPEQAAAVHAIRDVRTAEDRLVAWRSATGSATEPSAG</sequence>
<accession>A0A7G7MDI3</accession>
<dbReference type="Pfam" id="PF14325">
    <property type="entry name" value="DUF4383"/>
    <property type="match status" value="1"/>
</dbReference>
<keyword evidence="4" id="KW-1185">Reference proteome</keyword>
<evidence type="ECO:0000256" key="2">
    <source>
        <dbReference type="SAM" id="Phobius"/>
    </source>
</evidence>
<organism evidence="3 4">
    <name type="scientific">Pseudonocardia petroleophila</name>
    <dbReference type="NCBI Taxonomy" id="37331"/>
    <lineage>
        <taxon>Bacteria</taxon>
        <taxon>Bacillati</taxon>
        <taxon>Actinomycetota</taxon>
        <taxon>Actinomycetes</taxon>
        <taxon>Pseudonocardiales</taxon>
        <taxon>Pseudonocardiaceae</taxon>
        <taxon>Pseudonocardia</taxon>
    </lineage>
</organism>
<evidence type="ECO:0000313" key="3">
    <source>
        <dbReference type="EMBL" id="QNG50844.1"/>
    </source>
</evidence>
<feature type="transmembrane region" description="Helical" evidence="2">
    <location>
        <begin position="20"/>
        <end position="38"/>
    </location>
</feature>
<evidence type="ECO:0000313" key="4">
    <source>
        <dbReference type="Proteomes" id="UP000515728"/>
    </source>
</evidence>
<reference evidence="3 4" key="1">
    <citation type="submission" date="2020-08" db="EMBL/GenBank/DDBJ databases">
        <authorList>
            <person name="Mo P."/>
        </authorList>
    </citation>
    <scope>NUCLEOTIDE SEQUENCE [LARGE SCALE GENOMIC DNA]</scope>
    <source>
        <strain evidence="3 4">CGMCC 4.1532</strain>
    </source>
</reference>
<proteinExistence type="predicted"/>
<dbReference type="RefSeq" id="WP_185717605.1">
    <property type="nucleotide sequence ID" value="NZ_BAAAWI010000001.1"/>
</dbReference>